<dbReference type="Gene3D" id="1.10.238.20">
    <property type="entry name" value="Pheromone/general odorant binding protein domain"/>
    <property type="match status" value="1"/>
</dbReference>
<dbReference type="Pfam" id="PF01395">
    <property type="entry name" value="PBP_GOBP"/>
    <property type="match status" value="1"/>
</dbReference>
<dbReference type="AlphaFoldDB" id="A0AAN7Q4C7"/>
<reference evidence="2" key="1">
    <citation type="submission" date="2023-01" db="EMBL/GenBank/DDBJ databases">
        <title>Key to firefly adult light organ development and bioluminescence: homeobox transcription factors regulate luciferase expression and transportation to peroxisome.</title>
        <authorList>
            <person name="Fu X."/>
        </authorList>
    </citation>
    <scope>NUCLEOTIDE SEQUENCE [LARGE SCALE GENOMIC DNA]</scope>
</reference>
<comment type="caution">
    <text evidence="1">The sequence shown here is derived from an EMBL/GenBank/DDBJ whole genome shotgun (WGS) entry which is preliminary data.</text>
</comment>
<sequence length="125" mass="14329">MFVIICIKAQELDEIERSCRKKLNIEEFLIDYNLNQLYMPEGNPSFSKFMGCVWKRKGFIDSKNNLQYDIFTDFIAKRFLDVVGNSKSANALAKDSVNSCMIVKGDTAGQTGIMFMNCVTRLFQN</sequence>
<dbReference type="GO" id="GO:0005549">
    <property type="term" value="F:odorant binding"/>
    <property type="evidence" value="ECO:0007669"/>
    <property type="project" value="InterPro"/>
</dbReference>
<dbReference type="SUPFAM" id="SSF47565">
    <property type="entry name" value="Insect pheromone/odorant-binding proteins"/>
    <property type="match status" value="1"/>
</dbReference>
<evidence type="ECO:0000313" key="2">
    <source>
        <dbReference type="Proteomes" id="UP001353858"/>
    </source>
</evidence>
<dbReference type="CDD" id="cd23992">
    <property type="entry name" value="PBP_GOBP"/>
    <property type="match status" value="1"/>
</dbReference>
<dbReference type="Proteomes" id="UP001353858">
    <property type="component" value="Unassembled WGS sequence"/>
</dbReference>
<gene>
    <name evidence="1" type="ORF">RN001_001635</name>
</gene>
<accession>A0AAN7Q4C7</accession>
<proteinExistence type="predicted"/>
<organism evidence="1 2">
    <name type="scientific">Aquatica leii</name>
    <dbReference type="NCBI Taxonomy" id="1421715"/>
    <lineage>
        <taxon>Eukaryota</taxon>
        <taxon>Metazoa</taxon>
        <taxon>Ecdysozoa</taxon>
        <taxon>Arthropoda</taxon>
        <taxon>Hexapoda</taxon>
        <taxon>Insecta</taxon>
        <taxon>Pterygota</taxon>
        <taxon>Neoptera</taxon>
        <taxon>Endopterygota</taxon>
        <taxon>Coleoptera</taxon>
        <taxon>Polyphaga</taxon>
        <taxon>Elateriformia</taxon>
        <taxon>Elateroidea</taxon>
        <taxon>Lampyridae</taxon>
        <taxon>Luciolinae</taxon>
        <taxon>Aquatica</taxon>
    </lineage>
</organism>
<evidence type="ECO:0000313" key="1">
    <source>
        <dbReference type="EMBL" id="KAK4885364.1"/>
    </source>
</evidence>
<name>A0AAN7Q4C7_9COLE</name>
<dbReference type="InterPro" id="IPR036728">
    <property type="entry name" value="PBP_GOBP_sf"/>
</dbReference>
<dbReference type="EMBL" id="JARPUR010000001">
    <property type="protein sequence ID" value="KAK4885364.1"/>
    <property type="molecule type" value="Genomic_DNA"/>
</dbReference>
<dbReference type="InterPro" id="IPR006170">
    <property type="entry name" value="PBP/GOBP"/>
</dbReference>
<keyword evidence="2" id="KW-1185">Reference proteome</keyword>
<protein>
    <submittedName>
        <fullName evidence="1">Uncharacterized protein</fullName>
    </submittedName>
</protein>